<reference evidence="2 4" key="1">
    <citation type="journal article" date="2011" name="Nature">
        <title>The Medicago genome provides insight into the evolution of rhizobial symbioses.</title>
        <authorList>
            <person name="Young N.D."/>
            <person name="Debelle F."/>
            <person name="Oldroyd G.E."/>
            <person name="Geurts R."/>
            <person name="Cannon S.B."/>
            <person name="Udvardi M.K."/>
            <person name="Benedito V.A."/>
            <person name="Mayer K.F."/>
            <person name="Gouzy J."/>
            <person name="Schoof H."/>
            <person name="Van de Peer Y."/>
            <person name="Proost S."/>
            <person name="Cook D.R."/>
            <person name="Meyers B.C."/>
            <person name="Spannagl M."/>
            <person name="Cheung F."/>
            <person name="De Mita S."/>
            <person name="Krishnakumar V."/>
            <person name="Gundlach H."/>
            <person name="Zhou S."/>
            <person name="Mudge J."/>
            <person name="Bharti A.K."/>
            <person name="Murray J.D."/>
            <person name="Naoumkina M.A."/>
            <person name="Rosen B."/>
            <person name="Silverstein K.A."/>
            <person name="Tang H."/>
            <person name="Rombauts S."/>
            <person name="Zhao P.X."/>
            <person name="Zhou P."/>
            <person name="Barbe V."/>
            <person name="Bardou P."/>
            <person name="Bechner M."/>
            <person name="Bellec A."/>
            <person name="Berger A."/>
            <person name="Berges H."/>
            <person name="Bidwell S."/>
            <person name="Bisseling T."/>
            <person name="Choisne N."/>
            <person name="Couloux A."/>
            <person name="Denny R."/>
            <person name="Deshpande S."/>
            <person name="Dai X."/>
            <person name="Doyle J.J."/>
            <person name="Dudez A.M."/>
            <person name="Farmer A.D."/>
            <person name="Fouteau S."/>
            <person name="Franken C."/>
            <person name="Gibelin C."/>
            <person name="Gish J."/>
            <person name="Goldstein S."/>
            <person name="Gonzalez A.J."/>
            <person name="Green P.J."/>
            <person name="Hallab A."/>
            <person name="Hartog M."/>
            <person name="Hua A."/>
            <person name="Humphray S.J."/>
            <person name="Jeong D.H."/>
            <person name="Jing Y."/>
            <person name="Jocker A."/>
            <person name="Kenton S.M."/>
            <person name="Kim D.J."/>
            <person name="Klee K."/>
            <person name="Lai H."/>
            <person name="Lang C."/>
            <person name="Lin S."/>
            <person name="Macmil S.L."/>
            <person name="Magdelenat G."/>
            <person name="Matthews L."/>
            <person name="McCorrison J."/>
            <person name="Monaghan E.L."/>
            <person name="Mun J.H."/>
            <person name="Najar F.Z."/>
            <person name="Nicholson C."/>
            <person name="Noirot C."/>
            <person name="O'Bleness M."/>
            <person name="Paule C.R."/>
            <person name="Poulain J."/>
            <person name="Prion F."/>
            <person name="Qin B."/>
            <person name="Qu C."/>
            <person name="Retzel E.F."/>
            <person name="Riddle C."/>
            <person name="Sallet E."/>
            <person name="Samain S."/>
            <person name="Samson N."/>
            <person name="Sanders I."/>
            <person name="Saurat O."/>
            <person name="Scarpelli C."/>
            <person name="Schiex T."/>
            <person name="Segurens B."/>
            <person name="Severin A.J."/>
            <person name="Sherrier D.J."/>
            <person name="Shi R."/>
            <person name="Sims S."/>
            <person name="Singer S.R."/>
            <person name="Sinharoy S."/>
            <person name="Sterck L."/>
            <person name="Viollet A."/>
            <person name="Wang B.B."/>
            <person name="Wang K."/>
            <person name="Wang M."/>
            <person name="Wang X."/>
            <person name="Warfsmann J."/>
            <person name="Weissenbach J."/>
            <person name="White D.D."/>
            <person name="White J.D."/>
            <person name="Wiley G.B."/>
            <person name="Wincker P."/>
            <person name="Xing Y."/>
            <person name="Yang L."/>
            <person name="Yao Z."/>
            <person name="Ying F."/>
            <person name="Zhai J."/>
            <person name="Zhou L."/>
            <person name="Zuber A."/>
            <person name="Denarie J."/>
            <person name="Dixon R.A."/>
            <person name="May G.D."/>
            <person name="Schwartz D.C."/>
            <person name="Rogers J."/>
            <person name="Quetier F."/>
            <person name="Town C.D."/>
            <person name="Roe B.A."/>
        </authorList>
    </citation>
    <scope>NUCLEOTIDE SEQUENCE [LARGE SCALE GENOMIC DNA]</scope>
    <source>
        <strain evidence="2">A17</strain>
        <strain evidence="3 4">cv. Jemalong A17</strain>
    </source>
</reference>
<keyword evidence="2" id="KW-0238">DNA-binding</keyword>
<evidence type="ECO:0000313" key="2">
    <source>
        <dbReference type="EMBL" id="AET02741.1"/>
    </source>
</evidence>
<reference evidence="3" key="3">
    <citation type="submission" date="2015-04" db="UniProtKB">
        <authorList>
            <consortium name="EnsemblPlants"/>
        </authorList>
    </citation>
    <scope>IDENTIFICATION</scope>
    <source>
        <strain evidence="3">cv. Jemalong A17</strain>
    </source>
</reference>
<dbReference type="GO" id="GO:0000976">
    <property type="term" value="F:transcription cis-regulatory region binding"/>
    <property type="evidence" value="ECO:0000318"/>
    <property type="project" value="GO_Central"/>
</dbReference>
<dbReference type="Gene3D" id="1.10.10.60">
    <property type="entry name" value="Homeodomain-like"/>
    <property type="match status" value="1"/>
</dbReference>
<protein>
    <submittedName>
        <fullName evidence="2">Homeobox domain, ZF-HD class protein</fullName>
    </submittedName>
</protein>
<dbReference type="PaxDb" id="3880-AET02741"/>
<dbReference type="HOGENOM" id="CLU_1962885_0_0_1"/>
<proteinExistence type="predicted"/>
<evidence type="ECO:0000256" key="1">
    <source>
        <dbReference type="SAM" id="SignalP"/>
    </source>
</evidence>
<keyword evidence="1" id="KW-0732">Signal</keyword>
<dbReference type="GO" id="GO:0003700">
    <property type="term" value="F:DNA-binding transcription factor activity"/>
    <property type="evidence" value="ECO:0000318"/>
    <property type="project" value="GO_Central"/>
</dbReference>
<name>G7L982_MEDTR</name>
<dbReference type="SUPFAM" id="SSF46689">
    <property type="entry name" value="Homeodomain-like"/>
    <property type="match status" value="1"/>
</dbReference>
<dbReference type="AlphaFoldDB" id="G7L982"/>
<dbReference type="PANTHER" id="PTHR31948:SF140">
    <property type="entry name" value="ZINC-FINGER HOMEODOMAIN PROTEIN 2"/>
    <property type="match status" value="1"/>
</dbReference>
<evidence type="ECO:0000313" key="4">
    <source>
        <dbReference type="Proteomes" id="UP000002051"/>
    </source>
</evidence>
<feature type="signal peptide" evidence="1">
    <location>
        <begin position="1"/>
        <end position="20"/>
    </location>
</feature>
<accession>G7L982</accession>
<dbReference type="GO" id="GO:0005634">
    <property type="term" value="C:nucleus"/>
    <property type="evidence" value="ECO:0000318"/>
    <property type="project" value="GO_Central"/>
</dbReference>
<dbReference type="InterPro" id="IPR006455">
    <property type="entry name" value="Homeodomain_ZF_HD"/>
</dbReference>
<dbReference type="EMBL" id="CM001224">
    <property type="protein sequence ID" value="AET02741.1"/>
    <property type="molecule type" value="Genomic_DNA"/>
</dbReference>
<evidence type="ECO:0000313" key="3">
    <source>
        <dbReference type="EnsemblPlants" id="AET02741"/>
    </source>
</evidence>
<dbReference type="STRING" id="3880.G7L982"/>
<organism evidence="2 4">
    <name type="scientific">Medicago truncatula</name>
    <name type="common">Barrel medic</name>
    <name type="synonym">Medicago tribuloides</name>
    <dbReference type="NCBI Taxonomy" id="3880"/>
    <lineage>
        <taxon>Eukaryota</taxon>
        <taxon>Viridiplantae</taxon>
        <taxon>Streptophyta</taxon>
        <taxon>Embryophyta</taxon>
        <taxon>Tracheophyta</taxon>
        <taxon>Spermatophyta</taxon>
        <taxon>Magnoliopsida</taxon>
        <taxon>eudicotyledons</taxon>
        <taxon>Gunneridae</taxon>
        <taxon>Pentapetalae</taxon>
        <taxon>rosids</taxon>
        <taxon>fabids</taxon>
        <taxon>Fabales</taxon>
        <taxon>Fabaceae</taxon>
        <taxon>Papilionoideae</taxon>
        <taxon>50 kb inversion clade</taxon>
        <taxon>NPAAA clade</taxon>
        <taxon>Hologalegina</taxon>
        <taxon>IRL clade</taxon>
        <taxon>Trifolieae</taxon>
        <taxon>Medicago</taxon>
    </lineage>
</organism>
<keyword evidence="4" id="KW-1185">Reference proteome</keyword>
<dbReference type="EnsemblPlants" id="AET02741">
    <property type="protein sequence ID" value="AET02741"/>
    <property type="gene ID" value="MTR_8g051480"/>
</dbReference>
<dbReference type="Proteomes" id="UP000002051">
    <property type="component" value="Chromosome 8"/>
</dbReference>
<dbReference type="InterPro" id="IPR009057">
    <property type="entry name" value="Homeodomain-like_sf"/>
</dbReference>
<gene>
    <name evidence="2" type="ordered locus">MTR_8g051480</name>
</gene>
<sequence length="128" mass="14893">MAAILTMVVVSFYLLQNFHCNVPATTLVRTSSMGIHISMEDLEENVRVRHIEPINGDGAGESTSKSNKRFWTKFTHEQRKKMLDFAMTLGWKIKKNDENVEEFCNEIAVKRCVFKVWMYNNKHTHGKK</sequence>
<dbReference type="NCBIfam" id="TIGR01565">
    <property type="entry name" value="homeo_ZF_HD"/>
    <property type="match status" value="1"/>
</dbReference>
<reference evidence="2 4" key="2">
    <citation type="journal article" date="2014" name="BMC Genomics">
        <title>An improved genome release (version Mt4.0) for the model legume Medicago truncatula.</title>
        <authorList>
            <person name="Tang H."/>
            <person name="Krishnakumar V."/>
            <person name="Bidwell S."/>
            <person name="Rosen B."/>
            <person name="Chan A."/>
            <person name="Zhou S."/>
            <person name="Gentzbittel L."/>
            <person name="Childs K.L."/>
            <person name="Yandell M."/>
            <person name="Gundlach H."/>
            <person name="Mayer K.F."/>
            <person name="Schwartz D.C."/>
            <person name="Town C.D."/>
        </authorList>
    </citation>
    <scope>GENOME REANNOTATION</scope>
    <source>
        <strain evidence="3 4">cv. Jemalong A17</strain>
    </source>
</reference>
<keyword evidence="2" id="KW-0371">Homeobox</keyword>
<dbReference type="GO" id="GO:0006355">
    <property type="term" value="P:regulation of DNA-templated transcription"/>
    <property type="evidence" value="ECO:0000318"/>
    <property type="project" value="GO_Central"/>
</dbReference>
<feature type="chain" id="PRO_5014574119" evidence="1">
    <location>
        <begin position="21"/>
        <end position="128"/>
    </location>
</feature>
<dbReference type="PANTHER" id="PTHR31948">
    <property type="entry name" value="ZINC-FINGER HOMEODOMAIN PROTEIN 2"/>
    <property type="match status" value="1"/>
</dbReference>